<organism evidence="2 3">
    <name type="scientific">Actinoallomurus iriomotensis</name>
    <dbReference type="NCBI Taxonomy" id="478107"/>
    <lineage>
        <taxon>Bacteria</taxon>
        <taxon>Bacillati</taxon>
        <taxon>Actinomycetota</taxon>
        <taxon>Actinomycetes</taxon>
        <taxon>Streptosporangiales</taxon>
        <taxon>Thermomonosporaceae</taxon>
        <taxon>Actinoallomurus</taxon>
    </lineage>
</organism>
<dbReference type="InterPro" id="IPR038469">
    <property type="entry name" value="tRNAHis_GuaTrfase_Thg1_sf"/>
</dbReference>
<evidence type="ECO:0000313" key="3">
    <source>
        <dbReference type="Proteomes" id="UP001165135"/>
    </source>
</evidence>
<feature type="compositionally biased region" description="Low complexity" evidence="1">
    <location>
        <begin position="64"/>
        <end position="77"/>
    </location>
</feature>
<feature type="region of interest" description="Disordered" evidence="1">
    <location>
        <begin position="44"/>
        <end position="85"/>
    </location>
</feature>
<dbReference type="EMBL" id="BSTJ01000006">
    <property type="protein sequence ID" value="GLY76657.1"/>
    <property type="molecule type" value="Genomic_DNA"/>
</dbReference>
<evidence type="ECO:0000256" key="1">
    <source>
        <dbReference type="SAM" id="MobiDB-lite"/>
    </source>
</evidence>
<sequence length="85" mass="9391">MKGKDLENRMRSLEWFHSLAVLPGAWTIIRVDGRGFSRFTVPRPPSRTPWAKPSTSTVACGWAPPRKTSSTTSPGGRPTRRAARG</sequence>
<evidence type="ECO:0000313" key="2">
    <source>
        <dbReference type="EMBL" id="GLY76657.1"/>
    </source>
</evidence>
<dbReference type="AlphaFoldDB" id="A0A9W6VRM6"/>
<dbReference type="Proteomes" id="UP001165135">
    <property type="component" value="Unassembled WGS sequence"/>
</dbReference>
<name>A0A9W6VRM6_9ACTN</name>
<gene>
    <name evidence="2" type="ORF">Airi01_049240</name>
</gene>
<evidence type="ECO:0008006" key="4">
    <source>
        <dbReference type="Google" id="ProtNLM"/>
    </source>
</evidence>
<dbReference type="Gene3D" id="3.30.70.3000">
    <property type="match status" value="1"/>
</dbReference>
<protein>
    <recommendedName>
        <fullName evidence="4">tRNAHis guanylyltransferase catalytic domain-containing protein</fullName>
    </recommendedName>
</protein>
<comment type="caution">
    <text evidence="2">The sequence shown here is derived from an EMBL/GenBank/DDBJ whole genome shotgun (WGS) entry which is preliminary data.</text>
</comment>
<reference evidence="2" key="1">
    <citation type="submission" date="2023-03" db="EMBL/GenBank/DDBJ databases">
        <title>Actinoallomurus iriomotensis NBRC 103681.</title>
        <authorList>
            <person name="Ichikawa N."/>
            <person name="Sato H."/>
            <person name="Tonouchi N."/>
        </authorList>
    </citation>
    <scope>NUCLEOTIDE SEQUENCE</scope>
    <source>
        <strain evidence="2">NBRC 103681</strain>
    </source>
</reference>
<accession>A0A9W6VRM6</accession>
<proteinExistence type="predicted"/>